<keyword evidence="7" id="KW-1015">Disulfide bond</keyword>
<protein>
    <recommendedName>
        <fullName evidence="13">Putative peroxiredoxin bcp</fullName>
        <ecNumber evidence="3">1.11.1.24</ecNumber>
    </recommendedName>
    <alternativeName>
        <fullName evidence="14">Bacterioferritin comigratory protein homolog</fullName>
    </alternativeName>
    <alternativeName>
        <fullName evidence="9">Thioredoxin peroxidase</fullName>
    </alternativeName>
    <alternativeName>
        <fullName evidence="11">Thioredoxin-dependent peroxiredoxin Bcp</fullName>
    </alternativeName>
</protein>
<dbReference type="PANTHER" id="PTHR42801:SF4">
    <property type="entry name" value="AHPC_TSA FAMILY PROTEIN"/>
    <property type="match status" value="1"/>
</dbReference>
<evidence type="ECO:0000256" key="9">
    <source>
        <dbReference type="ARBA" id="ARBA00032824"/>
    </source>
</evidence>
<evidence type="ECO:0000256" key="5">
    <source>
        <dbReference type="ARBA" id="ARBA00022862"/>
    </source>
</evidence>
<evidence type="ECO:0000313" key="18">
    <source>
        <dbReference type="Proteomes" id="UP000595074"/>
    </source>
</evidence>
<dbReference type="GO" id="GO:0008379">
    <property type="term" value="F:thioredoxin peroxidase activity"/>
    <property type="evidence" value="ECO:0007669"/>
    <property type="project" value="TreeGrafter"/>
</dbReference>
<feature type="active site" description="Cysteine sulfenic acid (-SOH) intermediate; for peroxidase activity" evidence="15">
    <location>
        <position position="44"/>
    </location>
</feature>
<comment type="subunit">
    <text evidence="2">Monomer.</text>
</comment>
<dbReference type="PIRSF" id="PIRSF000239">
    <property type="entry name" value="AHPC"/>
    <property type="match status" value="1"/>
</dbReference>
<feature type="domain" description="Thioredoxin" evidence="16">
    <location>
        <begin position="2"/>
        <end position="155"/>
    </location>
</feature>
<comment type="function">
    <text evidence="1">Thiol-specific peroxidase that catalyzes the reduction of hydrogen peroxide and organic hydroperoxides to water and alcohols, respectively. Plays a role in cell protection against oxidative stress by detoxifying peroxides and as sensor of hydrogen peroxide-mediated signaling events.</text>
</comment>
<dbReference type="RefSeq" id="WP_197548337.1">
    <property type="nucleotide sequence ID" value="NZ_CP063164.1"/>
</dbReference>
<accession>A0A7M1S4H2</accession>
<name>A0A7M1S4H2_9BACT</name>
<proteinExistence type="inferred from homology"/>
<sequence length="156" mass="17807">MLNVGDTVPDFCLPNQDEEEICLRDIKGKWIVLYFYPKDNTPGCTTEACDFTAALPDFEGLNAVVLGVSPDSPKKHRNFIEKKDLKITLLSDEEKELCQIFGVWQLKKNYGREYMGVVRSTFIIDPDGKIAAKWEKVKVKGHVDEVKAKLEELQNR</sequence>
<evidence type="ECO:0000256" key="8">
    <source>
        <dbReference type="ARBA" id="ARBA00023284"/>
    </source>
</evidence>
<organism evidence="17 18">
    <name type="scientific">Sulfurovum indicum</name>
    <dbReference type="NCBI Taxonomy" id="2779528"/>
    <lineage>
        <taxon>Bacteria</taxon>
        <taxon>Pseudomonadati</taxon>
        <taxon>Campylobacterota</taxon>
        <taxon>Epsilonproteobacteria</taxon>
        <taxon>Campylobacterales</taxon>
        <taxon>Sulfurovaceae</taxon>
        <taxon>Sulfurovum</taxon>
    </lineage>
</organism>
<evidence type="ECO:0000313" key="17">
    <source>
        <dbReference type="EMBL" id="QOR61629.1"/>
    </source>
</evidence>
<dbReference type="Proteomes" id="UP000595074">
    <property type="component" value="Chromosome"/>
</dbReference>
<keyword evidence="18" id="KW-1185">Reference proteome</keyword>
<dbReference type="InterPro" id="IPR024706">
    <property type="entry name" value="Peroxiredoxin_AhpC-typ"/>
</dbReference>
<evidence type="ECO:0000256" key="11">
    <source>
        <dbReference type="ARBA" id="ARBA00042639"/>
    </source>
</evidence>
<dbReference type="EMBL" id="CP063164">
    <property type="protein sequence ID" value="QOR61629.1"/>
    <property type="molecule type" value="Genomic_DNA"/>
</dbReference>
<dbReference type="NCBIfam" id="NF006960">
    <property type="entry name" value="PRK09437.1"/>
    <property type="match status" value="1"/>
</dbReference>
<dbReference type="EC" id="1.11.1.24" evidence="3"/>
<dbReference type="SUPFAM" id="SSF52833">
    <property type="entry name" value="Thioredoxin-like"/>
    <property type="match status" value="1"/>
</dbReference>
<keyword evidence="6" id="KW-0560">Oxidoreductase</keyword>
<keyword evidence="5" id="KW-0049">Antioxidant</keyword>
<evidence type="ECO:0000256" key="1">
    <source>
        <dbReference type="ARBA" id="ARBA00003330"/>
    </source>
</evidence>
<evidence type="ECO:0000256" key="14">
    <source>
        <dbReference type="ARBA" id="ARBA00078138"/>
    </source>
</evidence>
<reference evidence="17 18" key="1">
    <citation type="submission" date="2020-10" db="EMBL/GenBank/DDBJ databases">
        <title>The genome of sulfurovum sp.</title>
        <authorList>
            <person name="Xie S."/>
            <person name="Shao Z."/>
            <person name="Jiang L."/>
        </authorList>
    </citation>
    <scope>NUCLEOTIDE SEQUENCE [LARGE SCALE GENOMIC DNA]</scope>
    <source>
        <strain evidence="17 18">ST-419</strain>
    </source>
</reference>
<dbReference type="CDD" id="cd03017">
    <property type="entry name" value="PRX_BCP"/>
    <property type="match status" value="1"/>
</dbReference>
<evidence type="ECO:0000259" key="16">
    <source>
        <dbReference type="PROSITE" id="PS51352"/>
    </source>
</evidence>
<dbReference type="PROSITE" id="PS51352">
    <property type="entry name" value="THIOREDOXIN_2"/>
    <property type="match status" value="1"/>
</dbReference>
<dbReference type="FunFam" id="3.40.30.10:FF:000007">
    <property type="entry name" value="Thioredoxin-dependent thiol peroxidase"/>
    <property type="match status" value="1"/>
</dbReference>
<keyword evidence="4 17" id="KW-0575">Peroxidase</keyword>
<comment type="catalytic activity">
    <reaction evidence="12">
        <text>a hydroperoxide + [thioredoxin]-dithiol = an alcohol + [thioredoxin]-disulfide + H2O</text>
        <dbReference type="Rhea" id="RHEA:62620"/>
        <dbReference type="Rhea" id="RHEA-COMP:10698"/>
        <dbReference type="Rhea" id="RHEA-COMP:10700"/>
        <dbReference type="ChEBI" id="CHEBI:15377"/>
        <dbReference type="ChEBI" id="CHEBI:29950"/>
        <dbReference type="ChEBI" id="CHEBI:30879"/>
        <dbReference type="ChEBI" id="CHEBI:35924"/>
        <dbReference type="ChEBI" id="CHEBI:50058"/>
        <dbReference type="EC" id="1.11.1.24"/>
    </reaction>
</comment>
<dbReference type="PANTHER" id="PTHR42801">
    <property type="entry name" value="THIOREDOXIN-DEPENDENT PEROXIDE REDUCTASE"/>
    <property type="match status" value="1"/>
</dbReference>
<dbReference type="InterPro" id="IPR050924">
    <property type="entry name" value="Peroxiredoxin_BCP/PrxQ"/>
</dbReference>
<evidence type="ECO:0000256" key="3">
    <source>
        <dbReference type="ARBA" id="ARBA00013017"/>
    </source>
</evidence>
<gene>
    <name evidence="17" type="primary">bcp</name>
    <name evidence="17" type="ORF">IMZ28_09320</name>
</gene>
<evidence type="ECO:0000256" key="4">
    <source>
        <dbReference type="ARBA" id="ARBA00022559"/>
    </source>
</evidence>
<dbReference type="InterPro" id="IPR000866">
    <property type="entry name" value="AhpC/TSA"/>
</dbReference>
<dbReference type="GO" id="GO:0034599">
    <property type="term" value="P:cellular response to oxidative stress"/>
    <property type="evidence" value="ECO:0007669"/>
    <property type="project" value="TreeGrafter"/>
</dbReference>
<keyword evidence="8" id="KW-0676">Redox-active center</keyword>
<evidence type="ECO:0000256" key="13">
    <source>
        <dbReference type="ARBA" id="ARBA00072587"/>
    </source>
</evidence>
<dbReference type="InterPro" id="IPR036249">
    <property type="entry name" value="Thioredoxin-like_sf"/>
</dbReference>
<dbReference type="GO" id="GO:0005737">
    <property type="term" value="C:cytoplasm"/>
    <property type="evidence" value="ECO:0007669"/>
    <property type="project" value="TreeGrafter"/>
</dbReference>
<evidence type="ECO:0000256" key="7">
    <source>
        <dbReference type="ARBA" id="ARBA00023157"/>
    </source>
</evidence>
<evidence type="ECO:0000256" key="2">
    <source>
        <dbReference type="ARBA" id="ARBA00011245"/>
    </source>
</evidence>
<dbReference type="InterPro" id="IPR013766">
    <property type="entry name" value="Thioredoxin_domain"/>
</dbReference>
<dbReference type="AlphaFoldDB" id="A0A7M1S4H2"/>
<dbReference type="GO" id="GO:0045454">
    <property type="term" value="P:cell redox homeostasis"/>
    <property type="evidence" value="ECO:0007669"/>
    <property type="project" value="TreeGrafter"/>
</dbReference>
<dbReference type="KEGG" id="sinu:IMZ28_09320"/>
<dbReference type="Gene3D" id="3.40.30.10">
    <property type="entry name" value="Glutaredoxin"/>
    <property type="match status" value="1"/>
</dbReference>
<evidence type="ECO:0000256" key="12">
    <source>
        <dbReference type="ARBA" id="ARBA00049091"/>
    </source>
</evidence>
<evidence type="ECO:0000256" key="15">
    <source>
        <dbReference type="PIRSR" id="PIRSR000239-1"/>
    </source>
</evidence>
<evidence type="ECO:0000256" key="10">
    <source>
        <dbReference type="ARBA" id="ARBA00038489"/>
    </source>
</evidence>
<evidence type="ECO:0000256" key="6">
    <source>
        <dbReference type="ARBA" id="ARBA00023002"/>
    </source>
</evidence>
<comment type="similarity">
    <text evidence="10">Belongs to the peroxiredoxin family. BCP/PrxQ subfamily.</text>
</comment>
<dbReference type="Pfam" id="PF00578">
    <property type="entry name" value="AhpC-TSA"/>
    <property type="match status" value="1"/>
</dbReference>